<dbReference type="Gene3D" id="3.50.30.10">
    <property type="entry name" value="Phosphohistidine domain"/>
    <property type="match status" value="1"/>
</dbReference>
<feature type="domain" description="PEP-utilising enzyme mobile" evidence="20">
    <location>
        <begin position="508"/>
        <end position="574"/>
    </location>
</feature>
<dbReference type="PROSITE" id="PS00110">
    <property type="entry name" value="PYRUVATE_KINASE"/>
    <property type="match status" value="1"/>
</dbReference>
<dbReference type="Pfam" id="PF00224">
    <property type="entry name" value="PK"/>
    <property type="match status" value="1"/>
</dbReference>
<name>A0A4R6BUA2_9STAP</name>
<dbReference type="Gene3D" id="3.40.1380.20">
    <property type="entry name" value="Pyruvate kinase, C-terminal domain"/>
    <property type="match status" value="1"/>
</dbReference>
<dbReference type="GO" id="GO:0000287">
    <property type="term" value="F:magnesium ion binding"/>
    <property type="evidence" value="ECO:0007669"/>
    <property type="project" value="UniProtKB-UniRule"/>
</dbReference>
<evidence type="ECO:0000256" key="6">
    <source>
        <dbReference type="ARBA" id="ARBA00012142"/>
    </source>
</evidence>
<keyword evidence="12" id="KW-0067">ATP-binding</keyword>
<evidence type="ECO:0000256" key="3">
    <source>
        <dbReference type="ARBA" id="ARBA00004997"/>
    </source>
</evidence>
<dbReference type="InterPro" id="IPR018209">
    <property type="entry name" value="Pyrv_Knase_AS"/>
</dbReference>
<dbReference type="InterPro" id="IPR015813">
    <property type="entry name" value="Pyrv/PenolPyrv_kinase-like_dom"/>
</dbReference>
<evidence type="ECO:0000259" key="21">
    <source>
        <dbReference type="Pfam" id="PF02887"/>
    </source>
</evidence>
<dbReference type="InterPro" id="IPR036918">
    <property type="entry name" value="Pyrv_Knase_C_sf"/>
</dbReference>
<dbReference type="SUPFAM" id="SSF52009">
    <property type="entry name" value="Phosphohistidine domain"/>
    <property type="match status" value="1"/>
</dbReference>
<comment type="pathway">
    <text evidence="3 18">Carbohydrate degradation; glycolysis; pyruvate from D-glyceraldehyde 3-phosphate: step 5/5.</text>
</comment>
<dbReference type="InterPro" id="IPR011037">
    <property type="entry name" value="Pyrv_Knase-like_insert_dom_sf"/>
</dbReference>
<dbReference type="EC" id="2.7.1.40" evidence="6 17"/>
<dbReference type="PRINTS" id="PR01050">
    <property type="entry name" value="PYRUVTKNASE"/>
</dbReference>
<dbReference type="NCBIfam" id="TIGR01064">
    <property type="entry name" value="pyruv_kin"/>
    <property type="match status" value="1"/>
</dbReference>
<dbReference type="InterPro" id="IPR036637">
    <property type="entry name" value="Phosphohistidine_dom_sf"/>
</dbReference>
<dbReference type="Gene3D" id="3.20.20.60">
    <property type="entry name" value="Phosphoenolpyruvate-binding domains"/>
    <property type="match status" value="1"/>
</dbReference>
<protein>
    <recommendedName>
        <fullName evidence="7 17">Pyruvate kinase</fullName>
        <ecNumber evidence="6 17">2.7.1.40</ecNumber>
    </recommendedName>
</protein>
<accession>A0A4R6BUA2</accession>
<evidence type="ECO:0000256" key="8">
    <source>
        <dbReference type="ARBA" id="ARBA00022679"/>
    </source>
</evidence>
<keyword evidence="16 22" id="KW-0670">Pyruvate</keyword>
<dbReference type="OrthoDB" id="9812123at2"/>
<dbReference type="SUPFAM" id="SSF50800">
    <property type="entry name" value="PK beta-barrel domain-like"/>
    <property type="match status" value="1"/>
</dbReference>
<dbReference type="Pfam" id="PF02887">
    <property type="entry name" value="PK_C"/>
    <property type="match status" value="1"/>
</dbReference>
<dbReference type="GO" id="GO:0006950">
    <property type="term" value="P:response to stress"/>
    <property type="evidence" value="ECO:0007669"/>
    <property type="project" value="UniProtKB-ARBA"/>
</dbReference>
<evidence type="ECO:0000256" key="15">
    <source>
        <dbReference type="ARBA" id="ARBA00023152"/>
    </source>
</evidence>
<evidence type="ECO:0000313" key="22">
    <source>
        <dbReference type="EMBL" id="TDM10616.1"/>
    </source>
</evidence>
<dbReference type="NCBIfam" id="NF004978">
    <property type="entry name" value="PRK06354.1"/>
    <property type="match status" value="1"/>
</dbReference>
<evidence type="ECO:0000256" key="14">
    <source>
        <dbReference type="ARBA" id="ARBA00022958"/>
    </source>
</evidence>
<evidence type="ECO:0000256" key="9">
    <source>
        <dbReference type="ARBA" id="ARBA00022723"/>
    </source>
</evidence>
<dbReference type="InterPro" id="IPR008279">
    <property type="entry name" value="PEP-util_enz_mobile_dom"/>
</dbReference>
<keyword evidence="9" id="KW-0479">Metal-binding</keyword>
<evidence type="ECO:0000256" key="18">
    <source>
        <dbReference type="RuleBase" id="RU000504"/>
    </source>
</evidence>
<organism evidence="22 23">
    <name type="scientific">Macrococcus lamae</name>
    <dbReference type="NCBI Taxonomy" id="198484"/>
    <lineage>
        <taxon>Bacteria</taxon>
        <taxon>Bacillati</taxon>
        <taxon>Bacillota</taxon>
        <taxon>Bacilli</taxon>
        <taxon>Bacillales</taxon>
        <taxon>Staphylococcaceae</taxon>
        <taxon>Macrococcus</taxon>
    </lineage>
</organism>
<evidence type="ECO:0000256" key="17">
    <source>
        <dbReference type="NCBIfam" id="TIGR01064"/>
    </source>
</evidence>
<feature type="domain" description="Pyruvate kinase C-terminal" evidence="21">
    <location>
        <begin position="359"/>
        <end position="470"/>
    </location>
</feature>
<comment type="similarity">
    <text evidence="5 18">Belongs to the pyruvate kinase family.</text>
</comment>
<dbReference type="InterPro" id="IPR015793">
    <property type="entry name" value="Pyrv_Knase_brl"/>
</dbReference>
<keyword evidence="10" id="KW-0547">Nucleotide-binding</keyword>
<proteinExistence type="inferred from homology"/>
<keyword evidence="13 18" id="KW-0460">Magnesium</keyword>
<evidence type="ECO:0000256" key="12">
    <source>
        <dbReference type="ARBA" id="ARBA00022840"/>
    </source>
</evidence>
<gene>
    <name evidence="22" type="primary">pyk</name>
    <name evidence="22" type="ORF">ERX29_06105</name>
</gene>
<dbReference type="Proteomes" id="UP000294802">
    <property type="component" value="Unassembled WGS sequence"/>
</dbReference>
<dbReference type="AlphaFoldDB" id="A0A4R6BUA2"/>
<evidence type="ECO:0000256" key="11">
    <source>
        <dbReference type="ARBA" id="ARBA00022777"/>
    </source>
</evidence>
<dbReference type="InterPro" id="IPR001697">
    <property type="entry name" value="Pyr_Knase"/>
</dbReference>
<evidence type="ECO:0000256" key="10">
    <source>
        <dbReference type="ARBA" id="ARBA00022741"/>
    </source>
</evidence>
<dbReference type="EMBL" id="SCWB01000009">
    <property type="protein sequence ID" value="TDM10616.1"/>
    <property type="molecule type" value="Genomic_DNA"/>
</dbReference>
<evidence type="ECO:0000259" key="19">
    <source>
        <dbReference type="Pfam" id="PF00224"/>
    </source>
</evidence>
<evidence type="ECO:0000256" key="2">
    <source>
        <dbReference type="ARBA" id="ARBA00001958"/>
    </source>
</evidence>
<dbReference type="InterPro" id="IPR015795">
    <property type="entry name" value="Pyrv_Knase_C"/>
</dbReference>
<comment type="catalytic activity">
    <reaction evidence="18">
        <text>pyruvate + ATP = phosphoenolpyruvate + ADP + H(+)</text>
        <dbReference type="Rhea" id="RHEA:18157"/>
        <dbReference type="ChEBI" id="CHEBI:15361"/>
        <dbReference type="ChEBI" id="CHEBI:15378"/>
        <dbReference type="ChEBI" id="CHEBI:30616"/>
        <dbReference type="ChEBI" id="CHEBI:58702"/>
        <dbReference type="ChEBI" id="CHEBI:456216"/>
        <dbReference type="EC" id="2.7.1.40"/>
    </reaction>
</comment>
<keyword evidence="8 18" id="KW-0808">Transferase</keyword>
<keyword evidence="23" id="KW-1185">Reference proteome</keyword>
<dbReference type="Pfam" id="PF00391">
    <property type="entry name" value="PEP-utilizers"/>
    <property type="match status" value="1"/>
</dbReference>
<evidence type="ECO:0000256" key="16">
    <source>
        <dbReference type="ARBA" id="ARBA00023317"/>
    </source>
</evidence>
<keyword evidence="14" id="KW-0630">Potassium</keyword>
<dbReference type="InterPro" id="IPR015806">
    <property type="entry name" value="Pyrv_Knase_insert_dom_sf"/>
</dbReference>
<comment type="cofactor">
    <cofactor evidence="2">
        <name>K(+)</name>
        <dbReference type="ChEBI" id="CHEBI:29103"/>
    </cofactor>
</comment>
<dbReference type="GO" id="GO:0005524">
    <property type="term" value="F:ATP binding"/>
    <property type="evidence" value="ECO:0007669"/>
    <property type="project" value="UniProtKB-KW"/>
</dbReference>
<dbReference type="PANTHER" id="PTHR11817">
    <property type="entry name" value="PYRUVATE KINASE"/>
    <property type="match status" value="1"/>
</dbReference>
<dbReference type="GO" id="GO:0016301">
    <property type="term" value="F:kinase activity"/>
    <property type="evidence" value="ECO:0007669"/>
    <property type="project" value="UniProtKB-KW"/>
</dbReference>
<dbReference type="RefSeq" id="WP_133443818.1">
    <property type="nucleotide sequence ID" value="NZ_SCWB01000009.1"/>
</dbReference>
<comment type="similarity">
    <text evidence="4">In the C-terminal section; belongs to the PEP-utilizing enzyme family.</text>
</comment>
<dbReference type="InterPro" id="IPR040442">
    <property type="entry name" value="Pyrv_kinase-like_dom_sf"/>
</dbReference>
<dbReference type="GO" id="GO:0030955">
    <property type="term" value="F:potassium ion binding"/>
    <property type="evidence" value="ECO:0007669"/>
    <property type="project" value="UniProtKB-UniRule"/>
</dbReference>
<evidence type="ECO:0000259" key="20">
    <source>
        <dbReference type="Pfam" id="PF00391"/>
    </source>
</evidence>
<evidence type="ECO:0000256" key="1">
    <source>
        <dbReference type="ARBA" id="ARBA00001946"/>
    </source>
</evidence>
<dbReference type="Gene3D" id="2.40.33.10">
    <property type="entry name" value="PK beta-barrel domain-like"/>
    <property type="match status" value="1"/>
</dbReference>
<evidence type="ECO:0000313" key="23">
    <source>
        <dbReference type="Proteomes" id="UP000294802"/>
    </source>
</evidence>
<dbReference type="NCBIfam" id="NF004491">
    <property type="entry name" value="PRK05826.1"/>
    <property type="match status" value="1"/>
</dbReference>
<dbReference type="FunFam" id="2.40.33.10:FF:000001">
    <property type="entry name" value="Pyruvate kinase"/>
    <property type="match status" value="1"/>
</dbReference>
<reference evidence="22 23" key="1">
    <citation type="submission" date="2019-01" db="EMBL/GenBank/DDBJ databases">
        <title>Draft genome sequences of the type strains of six Macrococcus species.</title>
        <authorList>
            <person name="Mazhar S."/>
            <person name="Altermann E."/>
            <person name="Hill C."/>
            <person name="Mcauliffe O."/>
        </authorList>
    </citation>
    <scope>NUCLEOTIDE SEQUENCE [LARGE SCALE GENOMIC DNA]</scope>
    <source>
        <strain evidence="22 23">CCM4815</strain>
    </source>
</reference>
<comment type="caution">
    <text evidence="22">The sequence shown here is derived from an EMBL/GenBank/DDBJ whole genome shotgun (WGS) entry which is preliminary data.</text>
</comment>
<feature type="domain" description="Pyruvate kinase barrel" evidence="19">
    <location>
        <begin position="1"/>
        <end position="325"/>
    </location>
</feature>
<evidence type="ECO:0000256" key="4">
    <source>
        <dbReference type="ARBA" id="ARBA00006237"/>
    </source>
</evidence>
<dbReference type="SUPFAM" id="SSF51621">
    <property type="entry name" value="Phosphoenolpyruvate/pyruvate domain"/>
    <property type="match status" value="1"/>
</dbReference>
<keyword evidence="15 18" id="KW-0324">Glycolysis</keyword>
<dbReference type="UniPathway" id="UPA00109">
    <property type="reaction ID" value="UER00188"/>
</dbReference>
<dbReference type="FunFam" id="3.20.20.60:FF:000001">
    <property type="entry name" value="Pyruvate kinase"/>
    <property type="match status" value="1"/>
</dbReference>
<sequence length="585" mass="62715">MRKTKIVCTIGPASEAPEMLEQLIEAGMNVARLNFSHGSHEEHAGRIQNIRKAADKLNKTVAILLDTKGPEIRTHNMENDKIELTKGSTVAVNMSEVTGTPEEFSVTYAELINDVHVGSTILLDDGLIELKVKEIKQDEGKIICDVINAGELKNKKGVNVPGVKVNLPGITEKDAEDIKFGIEQKVDFIAASFVRRASDVLEIRKILEERQCDFIHIIPKIENEEGIENIDQILEVSDGLMVARGDMGVEIPAEKVPLVQKDLIRKCNALGKPVITATQMLDSMQRNPRCTRAEASDVANAIYDGSDAVMLSGETAAGLYPLESVKTMHNIAYAAEEAQDYKKLLSDRTKMTETTMVNAIGVSVAHTALNLNVQTIVAATESGHTATIISKYRPHAHIVAVTPYEETARHMALVWGVLPLVKEGRKTTDQLLNGAAEAAIETGTVENGDLIIITAGVPTGEAGTTNLMQIQLVGDELAGGQGIGRNSAVGHVVAVKEAGELAGKDLSNAVIVTQSTDAEMVPYIEQALAIVTEEGGLTSHAAVVGLTLGKPTIVGVEDVYSKLENDTLVTVDAAHSKVYAGHAKV</sequence>
<evidence type="ECO:0000256" key="5">
    <source>
        <dbReference type="ARBA" id="ARBA00008663"/>
    </source>
</evidence>
<keyword evidence="11 18" id="KW-0418">Kinase</keyword>
<dbReference type="GO" id="GO:0004743">
    <property type="term" value="F:pyruvate kinase activity"/>
    <property type="evidence" value="ECO:0007669"/>
    <property type="project" value="UniProtKB-UniRule"/>
</dbReference>
<evidence type="ECO:0000256" key="13">
    <source>
        <dbReference type="ARBA" id="ARBA00022842"/>
    </source>
</evidence>
<dbReference type="SUPFAM" id="SSF52935">
    <property type="entry name" value="PK C-terminal domain-like"/>
    <property type="match status" value="1"/>
</dbReference>
<comment type="cofactor">
    <cofactor evidence="1">
        <name>Mg(2+)</name>
        <dbReference type="ChEBI" id="CHEBI:18420"/>
    </cofactor>
</comment>
<evidence type="ECO:0000256" key="7">
    <source>
        <dbReference type="ARBA" id="ARBA00018587"/>
    </source>
</evidence>